<evidence type="ECO:0000313" key="3">
    <source>
        <dbReference type="EMBL" id="TWI47752.1"/>
    </source>
</evidence>
<name>A0A562PTH7_9BURK</name>
<feature type="chain" id="PRO_5044617927" description="DUF4426 domain-containing protein" evidence="1">
    <location>
        <begin position="23"/>
        <end position="168"/>
    </location>
</feature>
<sequence length="168" mass="18216">MRYLWTGCVAALGLAADAAAMAPELPVTTFLSTCMSAQANLEAVRIAAEGRGFVVALPEHKAKLLRNGADGDAYAAREAALVVERGRPMCTLFARSDDPQATRAALAKMLPPPTTRFTFEQEDVPGNPELLRVAYRLKLDGKPYAKWVFSAYPEDGPFNVAITLQMSR</sequence>
<reference evidence="3" key="2">
    <citation type="submission" date="2019-07" db="EMBL/GenBank/DDBJ databases">
        <authorList>
            <person name="Whitman W."/>
            <person name="Huntemann M."/>
            <person name="Clum A."/>
            <person name="Pillay M."/>
            <person name="Palaniappan K."/>
            <person name="Varghese N."/>
            <person name="Mikhailova N."/>
            <person name="Stamatis D."/>
            <person name="Reddy T."/>
            <person name="Daum C."/>
            <person name="Shapiro N."/>
            <person name="Ivanova N."/>
            <person name="Kyrpides N."/>
            <person name="Woyke T."/>
        </authorList>
    </citation>
    <scope>NUCLEOTIDE SEQUENCE</scope>
    <source>
        <strain evidence="3">CGMCC 1.10685</strain>
    </source>
</reference>
<keyword evidence="5" id="KW-1185">Reference proteome</keyword>
<evidence type="ECO:0000313" key="5">
    <source>
        <dbReference type="Proteomes" id="UP000437862"/>
    </source>
</evidence>
<protein>
    <recommendedName>
        <fullName evidence="6">DUF4426 domain-containing protein</fullName>
    </recommendedName>
</protein>
<dbReference type="RefSeq" id="WP_145875821.1">
    <property type="nucleotide sequence ID" value="NZ_CP046904.1"/>
</dbReference>
<accession>A0A562PTH7</accession>
<dbReference type="Proteomes" id="UP000315112">
    <property type="component" value="Unassembled WGS sequence"/>
</dbReference>
<evidence type="ECO:0008006" key="6">
    <source>
        <dbReference type="Google" id="ProtNLM"/>
    </source>
</evidence>
<proteinExistence type="predicted"/>
<dbReference type="EMBL" id="CP046904">
    <property type="protein sequence ID" value="QGZ38983.1"/>
    <property type="molecule type" value="Genomic_DNA"/>
</dbReference>
<reference evidence="2 5" key="3">
    <citation type="submission" date="2019-12" db="EMBL/GenBank/DDBJ databases">
        <title>Draft Genome Sequences of Six Type Strains of the Genus Massilia.</title>
        <authorList>
            <person name="Miess H."/>
            <person name="Frediansyah A."/>
            <person name="Goeker M."/>
            <person name="Gross H."/>
        </authorList>
    </citation>
    <scope>NUCLEOTIDE SEQUENCE [LARGE SCALE GENOMIC DNA]</scope>
    <source>
        <strain evidence="2 5">DSM 26639</strain>
    </source>
</reference>
<keyword evidence="1" id="KW-0732">Signal</keyword>
<evidence type="ECO:0000313" key="4">
    <source>
        <dbReference type="Proteomes" id="UP000315112"/>
    </source>
</evidence>
<gene>
    <name evidence="2" type="ORF">GO485_07935</name>
    <name evidence="3" type="ORF">IP92_02813</name>
</gene>
<reference evidence="3 4" key="1">
    <citation type="journal article" date="2015" name="Stand. Genomic Sci.">
        <title>Genomic Encyclopedia of Bacterial and Archaeal Type Strains, Phase III: the genomes of soil and plant-associated and newly described type strains.</title>
        <authorList>
            <person name="Whitman W.B."/>
            <person name="Woyke T."/>
            <person name="Klenk H.P."/>
            <person name="Zhou Y."/>
            <person name="Lilburn T.G."/>
            <person name="Beck B.J."/>
            <person name="De Vos P."/>
            <person name="Vandamme P."/>
            <person name="Eisen J.A."/>
            <person name="Garrity G."/>
            <person name="Hugenholtz P."/>
            <person name="Kyrpides N.C."/>
        </authorList>
    </citation>
    <scope>NUCLEOTIDE SEQUENCE [LARGE SCALE GENOMIC DNA]</scope>
    <source>
        <strain evidence="3 4">CGMCC 1.10685</strain>
    </source>
</reference>
<dbReference type="Proteomes" id="UP000437862">
    <property type="component" value="Chromosome"/>
</dbReference>
<dbReference type="OrthoDB" id="8757758at2"/>
<evidence type="ECO:0000256" key="1">
    <source>
        <dbReference type="SAM" id="SignalP"/>
    </source>
</evidence>
<dbReference type="NCBIfam" id="NF047650">
    <property type="entry name" value="lipo_NMCC_0638"/>
    <property type="match status" value="1"/>
</dbReference>
<organism evidence="3 4">
    <name type="scientific">Pseudoduganella flava</name>
    <dbReference type="NCBI Taxonomy" id="871742"/>
    <lineage>
        <taxon>Bacteria</taxon>
        <taxon>Pseudomonadati</taxon>
        <taxon>Pseudomonadota</taxon>
        <taxon>Betaproteobacteria</taxon>
        <taxon>Burkholderiales</taxon>
        <taxon>Oxalobacteraceae</taxon>
        <taxon>Telluria group</taxon>
        <taxon>Pseudoduganella</taxon>
    </lineage>
</organism>
<evidence type="ECO:0000313" key="2">
    <source>
        <dbReference type="EMBL" id="QGZ38983.1"/>
    </source>
</evidence>
<dbReference type="AlphaFoldDB" id="A0A562PTH7"/>
<dbReference type="EMBL" id="VLKW01000004">
    <property type="protein sequence ID" value="TWI47752.1"/>
    <property type="molecule type" value="Genomic_DNA"/>
</dbReference>
<feature type="signal peptide" evidence="1">
    <location>
        <begin position="1"/>
        <end position="22"/>
    </location>
</feature>